<comment type="caution">
    <text evidence="1">The sequence shown here is derived from an EMBL/GenBank/DDBJ whole genome shotgun (WGS) entry which is preliminary data.</text>
</comment>
<gene>
    <name evidence="1" type="ORF">R3P38DRAFT_3255198</name>
</gene>
<protein>
    <recommendedName>
        <fullName evidence="3">F-box domain-containing protein</fullName>
    </recommendedName>
</protein>
<evidence type="ECO:0000313" key="1">
    <source>
        <dbReference type="EMBL" id="KAK7051956.1"/>
    </source>
</evidence>
<dbReference type="Gene3D" id="3.80.10.10">
    <property type="entry name" value="Ribonuclease Inhibitor"/>
    <property type="match status" value="1"/>
</dbReference>
<name>A0AAW0DMI4_9AGAR</name>
<dbReference type="InterPro" id="IPR032675">
    <property type="entry name" value="LRR_dom_sf"/>
</dbReference>
<evidence type="ECO:0008006" key="3">
    <source>
        <dbReference type="Google" id="ProtNLM"/>
    </source>
</evidence>
<sequence>MHVDFGRDADSKWSRIRSLRGEEGKGGNDNDSQYSTSVACWDATSILCSRAVESMLMFSSELICEHCPSKVAFRTSVAVRPTCLLPLTTSPFPDTYLESEQATHINTSSSIPDAQIATVAFIPMQLFEIPDILERLRHSDIPSDVEIHKIRDSIAMAQSSIVALQSQAPTAETEDLSKYVAQYSSLLSPIRRLPLDILRTIFLDPIANQGELRLTRHSILVHCRPNSLGAVCYHWRCVSLETAMLWSSLLIYPNQPNRYTIDGLRIALQRSQKAPLHLAFRPALSSSWSALGTEMMQEVCSHSERWASVEISFDPQLLRQLSPVENKLDSLQTLTIVDIDPYYSVNPRSCKVFAHAPKLRTLRLIQIHLHSPSGAILPWQQFTRLYIDARRVDPGSYRSVLSQAPNLRELFVRLPEAIRESDRRDEHPIILHHLREMHVYTDGGPDDVQVDVLKQSTALALKKLVLGCLDTCKLNISTVSSFLGRSSAQLHTLELNGTSVRAVHLISLLRMVPTVERLVLRNLLPYAVTNPLIQALTIGASSADKVLLPMMTSFHLGGGYLFKADVLISMLESRLTPSDEFSQLIAIDIVLPITVVPVVRLMDFAIAARRASAAFHFVCLNQAQKAVAMEFAVNALYDDVCGASFGRDYLA</sequence>
<dbReference type="Proteomes" id="UP001362999">
    <property type="component" value="Unassembled WGS sequence"/>
</dbReference>
<dbReference type="SUPFAM" id="SSF52047">
    <property type="entry name" value="RNI-like"/>
    <property type="match status" value="1"/>
</dbReference>
<accession>A0AAW0DMI4</accession>
<dbReference type="AlphaFoldDB" id="A0AAW0DMI4"/>
<proteinExistence type="predicted"/>
<evidence type="ECO:0000313" key="2">
    <source>
        <dbReference type="Proteomes" id="UP001362999"/>
    </source>
</evidence>
<keyword evidence="2" id="KW-1185">Reference proteome</keyword>
<organism evidence="1 2">
    <name type="scientific">Favolaschia claudopus</name>
    <dbReference type="NCBI Taxonomy" id="2862362"/>
    <lineage>
        <taxon>Eukaryota</taxon>
        <taxon>Fungi</taxon>
        <taxon>Dikarya</taxon>
        <taxon>Basidiomycota</taxon>
        <taxon>Agaricomycotina</taxon>
        <taxon>Agaricomycetes</taxon>
        <taxon>Agaricomycetidae</taxon>
        <taxon>Agaricales</taxon>
        <taxon>Marasmiineae</taxon>
        <taxon>Mycenaceae</taxon>
        <taxon>Favolaschia</taxon>
    </lineage>
</organism>
<dbReference type="EMBL" id="JAWWNJ010000007">
    <property type="protein sequence ID" value="KAK7051956.1"/>
    <property type="molecule type" value="Genomic_DNA"/>
</dbReference>
<reference evidence="1 2" key="1">
    <citation type="journal article" date="2024" name="J Genomics">
        <title>Draft genome sequencing and assembly of Favolaschia claudopus CIRM-BRFM 2984 isolated from oak limbs.</title>
        <authorList>
            <person name="Navarro D."/>
            <person name="Drula E."/>
            <person name="Chaduli D."/>
            <person name="Cazenave R."/>
            <person name="Ahrendt S."/>
            <person name="Wang J."/>
            <person name="Lipzen A."/>
            <person name="Daum C."/>
            <person name="Barry K."/>
            <person name="Grigoriev I.V."/>
            <person name="Favel A."/>
            <person name="Rosso M.N."/>
            <person name="Martin F."/>
        </authorList>
    </citation>
    <scope>NUCLEOTIDE SEQUENCE [LARGE SCALE GENOMIC DNA]</scope>
    <source>
        <strain evidence="1 2">CIRM-BRFM 2984</strain>
    </source>
</reference>